<feature type="region of interest" description="Disordered" evidence="1">
    <location>
        <begin position="400"/>
        <end position="431"/>
    </location>
</feature>
<feature type="compositionally biased region" description="Low complexity" evidence="1">
    <location>
        <begin position="412"/>
        <end position="431"/>
    </location>
</feature>
<keyword evidence="4" id="KW-1185">Reference proteome</keyword>
<proteinExistence type="predicted"/>
<accession>A0AA40A7F8</accession>
<protein>
    <recommendedName>
        <fullName evidence="2">MACPF-like domain-containing protein</fullName>
    </recommendedName>
</protein>
<name>A0AA40A7F8_9PEZI</name>
<organism evidence="3 4">
    <name type="scientific">Lasiosphaeris hirsuta</name>
    <dbReference type="NCBI Taxonomy" id="260670"/>
    <lineage>
        <taxon>Eukaryota</taxon>
        <taxon>Fungi</taxon>
        <taxon>Dikarya</taxon>
        <taxon>Ascomycota</taxon>
        <taxon>Pezizomycotina</taxon>
        <taxon>Sordariomycetes</taxon>
        <taxon>Sordariomycetidae</taxon>
        <taxon>Sordariales</taxon>
        <taxon>Lasiosphaeriaceae</taxon>
        <taxon>Lasiosphaeris</taxon>
    </lineage>
</organism>
<dbReference type="AlphaFoldDB" id="A0AA40A7F8"/>
<dbReference type="Proteomes" id="UP001172102">
    <property type="component" value="Unassembled WGS sequence"/>
</dbReference>
<dbReference type="InterPro" id="IPR054586">
    <property type="entry name" value="MACPF_1_fungal"/>
</dbReference>
<evidence type="ECO:0000256" key="1">
    <source>
        <dbReference type="SAM" id="MobiDB-lite"/>
    </source>
</evidence>
<gene>
    <name evidence="3" type="ORF">B0H67DRAFT_539495</name>
</gene>
<evidence type="ECO:0000313" key="3">
    <source>
        <dbReference type="EMBL" id="KAK0710652.1"/>
    </source>
</evidence>
<evidence type="ECO:0000313" key="4">
    <source>
        <dbReference type="Proteomes" id="UP001172102"/>
    </source>
</evidence>
<feature type="region of interest" description="Disordered" evidence="1">
    <location>
        <begin position="186"/>
        <end position="206"/>
    </location>
</feature>
<reference evidence="3" key="1">
    <citation type="submission" date="2023-06" db="EMBL/GenBank/DDBJ databases">
        <title>Genome-scale phylogeny and comparative genomics of the fungal order Sordariales.</title>
        <authorList>
            <consortium name="Lawrence Berkeley National Laboratory"/>
            <person name="Hensen N."/>
            <person name="Bonometti L."/>
            <person name="Westerberg I."/>
            <person name="Brannstrom I.O."/>
            <person name="Guillou S."/>
            <person name="Cros-Aarteil S."/>
            <person name="Calhoun S."/>
            <person name="Haridas S."/>
            <person name="Kuo A."/>
            <person name="Mondo S."/>
            <person name="Pangilinan J."/>
            <person name="Riley R."/>
            <person name="Labutti K."/>
            <person name="Andreopoulos B."/>
            <person name="Lipzen A."/>
            <person name="Chen C."/>
            <person name="Yanf M."/>
            <person name="Daum C."/>
            <person name="Ng V."/>
            <person name="Clum A."/>
            <person name="Steindorff A."/>
            <person name="Ohm R."/>
            <person name="Martin F."/>
            <person name="Silar P."/>
            <person name="Natvig D."/>
            <person name="Lalanne C."/>
            <person name="Gautier V."/>
            <person name="Ament-Velasquez S.L."/>
            <person name="Kruys A."/>
            <person name="Hutchinson M.I."/>
            <person name="Powell A.J."/>
            <person name="Barry K."/>
            <person name="Miller A.N."/>
            <person name="Grigoriev I.V."/>
            <person name="Debuchy R."/>
            <person name="Gladieux P."/>
            <person name="Thoren M.H."/>
            <person name="Johannesson H."/>
        </authorList>
    </citation>
    <scope>NUCLEOTIDE SEQUENCE</scope>
    <source>
        <strain evidence="3">SMH4607-1</strain>
    </source>
</reference>
<feature type="compositionally biased region" description="Pro residues" evidence="1">
    <location>
        <begin position="402"/>
        <end position="411"/>
    </location>
</feature>
<comment type="caution">
    <text evidence="3">The sequence shown here is derived from an EMBL/GenBank/DDBJ whole genome shotgun (WGS) entry which is preliminary data.</text>
</comment>
<evidence type="ECO:0000259" key="2">
    <source>
        <dbReference type="Pfam" id="PF22693"/>
    </source>
</evidence>
<dbReference type="EMBL" id="JAUKUA010000005">
    <property type="protein sequence ID" value="KAK0710652.1"/>
    <property type="molecule type" value="Genomic_DNA"/>
</dbReference>
<sequence length="633" mass="70223">MAAPTVPKTKTDTGIPNYRVNDASRIDITTCEHEFEISMARNDFSAETTEASMGGGFGGFSVNVSTSVSTTKSSAYKKTDKNFKRTLVARYMYPRCDLFLYPDDLEPTPELAAAIQLIQKTKSIKHLRKLHAEFGHIFCQTLTLGGRLQSTKTFDSTSTMTEQEQKETFKVSVGIEVTTPYVSTSIKHTSEKGSSESQAQSEKNSKDTVVFEAVGGDTILANNAPAWSATVAKCDYWRVINRDGLAPLADMLSQMPGYQQVKTWFIQAIPAMQQYIALDESREVITRLRLVAPLNGLYLHSKKNPSYYLGHNSKTLASPRVVGLTPDNFWGMPVWNTKKEMLFSPETYRAPALIGYEDSNVGGSLYGAEYNEEFATAEWNIVAPFSEFLTHGCRIILRTKPYTPPPPPPPAADDNTSPSPAATGGAPSVTAAPPTATQHMVVFRNQQGVFLPAMSDNDEYQYWRLLKRSPSARNGEAIKEGDEVRLCWAFDDQTTGFRDYVDDAFGRRRMQCPAELAGKVLYLKLPWPRFESLFPASGDSGTRPNSLVMADVAGVDPAAVALTVKPAEGKGGQWMYVMQDTTFRIDVVTNGGRGDAGDYMLSGVDQERDGQFLQLIRGNVPWQWWFMVSMFYF</sequence>
<feature type="domain" description="MACPF-like" evidence="2">
    <location>
        <begin position="95"/>
        <end position="253"/>
    </location>
</feature>
<dbReference type="Pfam" id="PF22693">
    <property type="entry name" value="MACPF_1"/>
    <property type="match status" value="1"/>
</dbReference>